<proteinExistence type="predicted"/>
<keyword evidence="2" id="KW-1185">Reference proteome</keyword>
<dbReference type="AlphaFoldDB" id="A0A3N1XHQ4"/>
<dbReference type="RefSeq" id="WP_123610276.1">
    <property type="nucleotide sequence ID" value="NZ_RJVG01000010.1"/>
</dbReference>
<dbReference type="Proteomes" id="UP000273083">
    <property type="component" value="Unassembled WGS sequence"/>
</dbReference>
<comment type="caution">
    <text evidence="1">The sequence shown here is derived from an EMBL/GenBank/DDBJ whole genome shotgun (WGS) entry which is preliminary data.</text>
</comment>
<organism evidence="1 2">
    <name type="scientific">Mobilisporobacter senegalensis</name>
    <dbReference type="NCBI Taxonomy" id="1329262"/>
    <lineage>
        <taxon>Bacteria</taxon>
        <taxon>Bacillati</taxon>
        <taxon>Bacillota</taxon>
        <taxon>Clostridia</taxon>
        <taxon>Lachnospirales</taxon>
        <taxon>Lachnospiraceae</taxon>
        <taxon>Mobilisporobacter</taxon>
    </lineage>
</organism>
<evidence type="ECO:0000313" key="1">
    <source>
        <dbReference type="EMBL" id="ROR25661.1"/>
    </source>
</evidence>
<name>A0A3N1XHQ4_9FIRM</name>
<reference evidence="1 2" key="1">
    <citation type="submission" date="2018-11" db="EMBL/GenBank/DDBJ databases">
        <title>Genomic Encyclopedia of Type Strains, Phase IV (KMG-IV): sequencing the most valuable type-strain genomes for metagenomic binning, comparative biology and taxonomic classification.</title>
        <authorList>
            <person name="Goeker M."/>
        </authorList>
    </citation>
    <scope>NUCLEOTIDE SEQUENCE [LARGE SCALE GENOMIC DNA]</scope>
    <source>
        <strain evidence="1 2">DSM 26537</strain>
    </source>
</reference>
<sequence>MPKGGQLPLEFLGFNECPSKLLGFKAWHNNYVVLIDGIKYYGRVGGSIDTNYHATFFVVNDEEHDYIENRLNKRTSQILDAFGDSTYNN</sequence>
<accession>A0A3N1XHQ4</accession>
<protein>
    <submittedName>
        <fullName evidence="1">Uncharacterized protein</fullName>
    </submittedName>
</protein>
<dbReference type="EMBL" id="RJVG01000010">
    <property type="protein sequence ID" value="ROR25661.1"/>
    <property type="molecule type" value="Genomic_DNA"/>
</dbReference>
<gene>
    <name evidence="1" type="ORF">EDD66_11011</name>
</gene>
<evidence type="ECO:0000313" key="2">
    <source>
        <dbReference type="Proteomes" id="UP000273083"/>
    </source>
</evidence>